<reference evidence="4" key="2">
    <citation type="journal article" date="2023" name="Science">
        <title>Genomic signatures of disease resistance in endangered staghorn corals.</title>
        <authorList>
            <person name="Vollmer S.V."/>
            <person name="Selwyn J.D."/>
            <person name="Despard B.A."/>
            <person name="Roesel C.L."/>
        </authorList>
    </citation>
    <scope>NUCLEOTIDE SEQUENCE</scope>
    <source>
        <strain evidence="4">K2</strain>
    </source>
</reference>
<keyword evidence="5" id="KW-1185">Reference proteome</keyword>
<dbReference type="PANTHER" id="PTHR23019:SF0">
    <property type="entry name" value="NUCLEAR PORE MEMBRANE GLYCOPROTEIN 210"/>
    <property type="match status" value="1"/>
</dbReference>
<dbReference type="InterPro" id="IPR056899">
    <property type="entry name" value="Ig_NUP210_9th"/>
</dbReference>
<feature type="compositionally biased region" description="Polar residues" evidence="1">
    <location>
        <begin position="862"/>
        <end position="894"/>
    </location>
</feature>
<keyword evidence="2" id="KW-1133">Transmembrane helix</keyword>
<sequence length="894" mass="95940">MAGLPHTLDINNWSPPVTWCYIVIFFIEGGSGHFAVRGSSPSIAKVEYKGKSEVLVMPRSEGMLTISVYDLCLDSMGPAIAHVQISDVYGVDVAVVNKIEIYSEEMLRLQLLDVLGTPLLLGSLKFLTLTPHFSPDILNIRHNVEVGESNKANQDVAFFTVRGMSLGTASLTFTASALGKGSATSAPRDIQVFAPLRLDPRIAVLVRGATFQVRSTGGPSPQAATLFEVANQTVATVSSVGLVEAQELGTTNLTGFVQASDPLKGQTFLFSKSGVAVESENDFRVDLHCINPGQTTVQLRVEIADHRYQQAHSLALLEDDVTFEVYERLQLIFPASGFLLLPNNVNTKIKTNRDGSGSITYELITDCSQRTMGFNGPSVLTISKGGQSPVRANSDKLQSFPLGMNVLFSVTLHDNIGRAFSVATVPLKYRLNRFDAVHVVPGPENGTFYARAMNLGEAVLKVGVGGSWLSSNSRVVHINSTTGVAMAMATGTATIYYRIPNLYSAQTEVKVESLGYIRIEKSDSLVITNLPRPAGRGYVIPITLGHDHLSVEETSMVSGLGDGLVFFQEAMPFTCILSSEMAMFGHDNLDHFFEVKPGMINGKPMCYMVPKDQSPEAIRATCTSTAQLMLRVRVLDEIQGGSIASEAVRLPFVPAFMVNMIELELSVDQPDDVIVVTGTANQLSNIEKIGVEFRSKLTGQMEVVYVSYPSPYGGGAIPVLYPGATLSNQPCPPSASSPSDGSIRTLFLALLGQTSAWIIGFSIFIGFLILALILCCSPRNTRGVPNSGMQGPGSGYTSPYRTTPPDGSPYGPISNFGSYSGGRAPQSTVYGSPGDASNRAHPEENEDPGLLTYRRTAMASRTYLSDGTSQVPGSTLSLGRTSPTKSPGLFSVTQ</sequence>
<proteinExistence type="predicted"/>
<dbReference type="Proteomes" id="UP001249851">
    <property type="component" value="Unassembled WGS sequence"/>
</dbReference>
<evidence type="ECO:0000259" key="3">
    <source>
        <dbReference type="SMART" id="SM00635"/>
    </source>
</evidence>
<organism evidence="4 5">
    <name type="scientific">Acropora cervicornis</name>
    <name type="common">Staghorn coral</name>
    <dbReference type="NCBI Taxonomy" id="6130"/>
    <lineage>
        <taxon>Eukaryota</taxon>
        <taxon>Metazoa</taxon>
        <taxon>Cnidaria</taxon>
        <taxon>Anthozoa</taxon>
        <taxon>Hexacorallia</taxon>
        <taxon>Scleractinia</taxon>
        <taxon>Astrocoeniina</taxon>
        <taxon>Acroporidae</taxon>
        <taxon>Acropora</taxon>
    </lineage>
</organism>
<gene>
    <name evidence="4" type="ORF">P5673_007466</name>
</gene>
<dbReference type="Pfam" id="PF02368">
    <property type="entry name" value="Big_2"/>
    <property type="match status" value="1"/>
</dbReference>
<dbReference type="EMBL" id="JARQWQ010000012">
    <property type="protein sequence ID" value="KAK2568430.1"/>
    <property type="molecule type" value="Genomic_DNA"/>
</dbReference>
<dbReference type="InterPro" id="IPR055095">
    <property type="entry name" value="NUP210_Ig_C"/>
</dbReference>
<name>A0AAD9VC19_ACRCE</name>
<dbReference type="GO" id="GO:0005643">
    <property type="term" value="C:nuclear pore"/>
    <property type="evidence" value="ECO:0007669"/>
    <property type="project" value="TreeGrafter"/>
</dbReference>
<dbReference type="InterPro" id="IPR045197">
    <property type="entry name" value="NUP210-like"/>
</dbReference>
<feature type="domain" description="BIG2" evidence="3">
    <location>
        <begin position="433"/>
        <end position="508"/>
    </location>
</feature>
<dbReference type="Pfam" id="PF26181">
    <property type="entry name" value="Ig_NUP210_13th"/>
    <property type="match status" value="1"/>
</dbReference>
<keyword evidence="2" id="KW-0472">Membrane</keyword>
<dbReference type="InterPro" id="IPR055094">
    <property type="entry name" value="NUP210_Ig15"/>
</dbReference>
<feature type="domain" description="BIG2" evidence="3">
    <location>
        <begin position="192"/>
        <end position="267"/>
    </location>
</feature>
<dbReference type="PANTHER" id="PTHR23019">
    <property type="entry name" value="NUCLEAR PORE MEMBRANE GLYCOPROTEIN GP210-RELATED"/>
    <property type="match status" value="1"/>
</dbReference>
<evidence type="ECO:0000313" key="4">
    <source>
        <dbReference type="EMBL" id="KAK2568430.1"/>
    </source>
</evidence>
<evidence type="ECO:0000256" key="1">
    <source>
        <dbReference type="SAM" id="MobiDB-lite"/>
    </source>
</evidence>
<feature type="region of interest" description="Disordered" evidence="1">
    <location>
        <begin position="783"/>
        <end position="894"/>
    </location>
</feature>
<reference evidence="4" key="1">
    <citation type="journal article" date="2023" name="G3 (Bethesda)">
        <title>Whole genome assembly and annotation of the endangered Caribbean coral Acropora cervicornis.</title>
        <authorList>
            <person name="Selwyn J.D."/>
            <person name="Vollmer S.V."/>
        </authorList>
    </citation>
    <scope>NUCLEOTIDE SEQUENCE</scope>
    <source>
        <strain evidence="4">K2</strain>
    </source>
</reference>
<protein>
    <submittedName>
        <fullName evidence="4">Nuclear pore membrane glycoprotein 210</fullName>
    </submittedName>
</protein>
<feature type="transmembrane region" description="Helical" evidence="2">
    <location>
        <begin position="756"/>
        <end position="776"/>
    </location>
</feature>
<dbReference type="Pfam" id="PF24902">
    <property type="entry name" value="Ig_NUP210_9th"/>
    <property type="match status" value="1"/>
</dbReference>
<keyword evidence="2" id="KW-0812">Transmembrane</keyword>
<accession>A0AAD9VC19</accession>
<dbReference type="Pfam" id="PF22957">
    <property type="entry name" value="NUP210_Ig"/>
    <property type="match status" value="1"/>
</dbReference>
<dbReference type="AlphaFoldDB" id="A0AAD9VC19"/>
<dbReference type="SMART" id="SM00635">
    <property type="entry name" value="BID_2"/>
    <property type="match status" value="2"/>
</dbReference>
<dbReference type="InterPro" id="IPR003343">
    <property type="entry name" value="Big_2"/>
</dbReference>
<dbReference type="InterPro" id="IPR058779">
    <property type="entry name" value="Ig_NUP210_13th"/>
</dbReference>
<evidence type="ECO:0000313" key="5">
    <source>
        <dbReference type="Proteomes" id="UP001249851"/>
    </source>
</evidence>
<evidence type="ECO:0000256" key="2">
    <source>
        <dbReference type="SAM" id="Phobius"/>
    </source>
</evidence>
<comment type="caution">
    <text evidence="4">The sequence shown here is derived from an EMBL/GenBank/DDBJ whole genome shotgun (WGS) entry which is preliminary data.</text>
</comment>
<feature type="compositionally biased region" description="Polar residues" evidence="1">
    <location>
        <begin position="783"/>
        <end position="801"/>
    </location>
</feature>
<dbReference type="Pfam" id="PF22959">
    <property type="entry name" value="Ig_NUP210_15th"/>
    <property type="match status" value="1"/>
</dbReference>